<accession>A0AAU9UG97</accession>
<proteinExistence type="predicted"/>
<name>A0AAU9UG97_EUPED</name>
<dbReference type="EMBL" id="CAKOGL010000019">
    <property type="protein sequence ID" value="CAH2098198.1"/>
    <property type="molecule type" value="Genomic_DNA"/>
</dbReference>
<evidence type="ECO:0000256" key="1">
    <source>
        <dbReference type="SAM" id="MobiDB-lite"/>
    </source>
</evidence>
<organism evidence="2 3">
    <name type="scientific">Euphydryas editha</name>
    <name type="common">Edith's checkerspot</name>
    <dbReference type="NCBI Taxonomy" id="104508"/>
    <lineage>
        <taxon>Eukaryota</taxon>
        <taxon>Metazoa</taxon>
        <taxon>Ecdysozoa</taxon>
        <taxon>Arthropoda</taxon>
        <taxon>Hexapoda</taxon>
        <taxon>Insecta</taxon>
        <taxon>Pterygota</taxon>
        <taxon>Neoptera</taxon>
        <taxon>Endopterygota</taxon>
        <taxon>Lepidoptera</taxon>
        <taxon>Glossata</taxon>
        <taxon>Ditrysia</taxon>
        <taxon>Papilionoidea</taxon>
        <taxon>Nymphalidae</taxon>
        <taxon>Nymphalinae</taxon>
        <taxon>Euphydryas</taxon>
    </lineage>
</organism>
<dbReference type="AlphaFoldDB" id="A0AAU9UG97"/>
<feature type="region of interest" description="Disordered" evidence="1">
    <location>
        <begin position="1"/>
        <end position="36"/>
    </location>
</feature>
<protein>
    <submittedName>
        <fullName evidence="2">Uncharacterized protein</fullName>
    </submittedName>
</protein>
<comment type="caution">
    <text evidence="2">The sequence shown here is derived from an EMBL/GenBank/DDBJ whole genome shotgun (WGS) entry which is preliminary data.</text>
</comment>
<evidence type="ECO:0000313" key="3">
    <source>
        <dbReference type="Proteomes" id="UP001153954"/>
    </source>
</evidence>
<gene>
    <name evidence="2" type="ORF">EEDITHA_LOCUS13340</name>
</gene>
<evidence type="ECO:0000313" key="2">
    <source>
        <dbReference type="EMBL" id="CAH2098198.1"/>
    </source>
</evidence>
<feature type="region of interest" description="Disordered" evidence="1">
    <location>
        <begin position="124"/>
        <end position="180"/>
    </location>
</feature>
<sequence length="240" mass="25427">MSSDEGGGSSDSRSDSSEDEVTEHVTPTPTMAAARAQVPTISVTPHSPGVLDDSLQQLRRLHAAVQRMRAAPLPLLATGTSRLSTSCPSLCKDGVVEPECSSPTHLDFYPQSRKGSCESRQWGAWERRDEGRRSSWAALEPGARLHDAQRQRPLNGHSASLSSMESEGEVPRPVRHSTHSLNDNDLAKEFEKVTAALRAAGAAGAAGARLAPRLPLQKSVSTPSIVAAVHPAQPPPAANA</sequence>
<reference evidence="2" key="1">
    <citation type="submission" date="2022-03" db="EMBL/GenBank/DDBJ databases">
        <authorList>
            <person name="Tunstrom K."/>
        </authorList>
    </citation>
    <scope>NUCLEOTIDE SEQUENCE</scope>
</reference>
<keyword evidence="3" id="KW-1185">Reference proteome</keyword>
<dbReference type="Proteomes" id="UP001153954">
    <property type="component" value="Unassembled WGS sequence"/>
</dbReference>